<dbReference type="InterPro" id="IPR015421">
    <property type="entry name" value="PyrdxlP-dep_Trfase_major"/>
</dbReference>
<evidence type="ECO:0000313" key="2">
    <source>
        <dbReference type="EMBL" id="MDQ0644148.1"/>
    </source>
</evidence>
<dbReference type="PANTHER" id="PTHR42858">
    <property type="entry name" value="AMINOTRANSFERASE"/>
    <property type="match status" value="1"/>
</dbReference>
<dbReference type="CDD" id="cd00609">
    <property type="entry name" value="AAT_like"/>
    <property type="match status" value="1"/>
</dbReference>
<dbReference type="Proteomes" id="UP001239085">
    <property type="component" value="Unassembled WGS sequence"/>
</dbReference>
<evidence type="ECO:0000313" key="3">
    <source>
        <dbReference type="Proteomes" id="UP001239085"/>
    </source>
</evidence>
<dbReference type="EMBL" id="JAUSXK010000001">
    <property type="protein sequence ID" value="MDQ0644148.1"/>
    <property type="molecule type" value="Genomic_DNA"/>
</dbReference>
<dbReference type="Gene3D" id="3.90.1150.10">
    <property type="entry name" value="Aspartate Aminotransferase, domain 1"/>
    <property type="match status" value="1"/>
</dbReference>
<dbReference type="GO" id="GO:0008483">
    <property type="term" value="F:transaminase activity"/>
    <property type="evidence" value="ECO:0007669"/>
    <property type="project" value="UniProtKB-KW"/>
</dbReference>
<evidence type="ECO:0000259" key="1">
    <source>
        <dbReference type="Pfam" id="PF00155"/>
    </source>
</evidence>
<sequence length="397" mass="42783">MTDTVLTSSALLAGLPARQGFGDATLIRLAAGSIDLGGGNPATDLLPLDVYRDAFREVTESDGFAPLLKYSPASGLPSLRASIAAREGVAADRVLITNGGAHGLALAVLSLLDPGDVVVVDDPVYPLFLRVLDLIGVDVTPVRVGADGIDTDELEHRLRDGLRPKALFTVPTFQNPSGVTLSAEREAALVALAEQYGFVIIADDPYRAIAFPWTEVPERSAFRDSDRVFAVNTFSKTLGPGLRLGWIVLPAAMSERVTWLRNRLDGQTSGVLQAVVDRMLADERFDASIIAAGAGYARKAEALTTALREEFADGVEIAEPQGGFFTWVRLAGDIDFAQLFERSQDLGVTYQRGEWFATTGDAFRGFARLSYSEVGEHDLTEGVARLARAWRELTGRE</sequence>
<dbReference type="InterPro" id="IPR015424">
    <property type="entry name" value="PyrdxlP-dep_Trfase"/>
</dbReference>
<feature type="domain" description="Aminotransferase class I/classII large" evidence="1">
    <location>
        <begin position="34"/>
        <end position="386"/>
    </location>
</feature>
<reference evidence="2 3" key="1">
    <citation type="submission" date="2023-07" db="EMBL/GenBank/DDBJ databases">
        <title>Comparative genomics of wheat-associated soil bacteria to identify genetic determinants of phenazine resistance.</title>
        <authorList>
            <person name="Mouncey N."/>
        </authorList>
    </citation>
    <scope>NUCLEOTIDE SEQUENCE [LARGE SCALE GENOMIC DNA]</scope>
    <source>
        <strain evidence="2 3">W2I7</strain>
    </source>
</reference>
<dbReference type="Gene3D" id="3.40.640.10">
    <property type="entry name" value="Type I PLP-dependent aspartate aminotransferase-like (Major domain)"/>
    <property type="match status" value="1"/>
</dbReference>
<dbReference type="RefSeq" id="WP_307361569.1">
    <property type="nucleotide sequence ID" value="NZ_JAUSXK010000001.1"/>
</dbReference>
<protein>
    <submittedName>
        <fullName evidence="2">2-aminoadipate transaminase</fullName>
        <ecNumber evidence="2">2.6.1.-</ecNumber>
    </submittedName>
</protein>
<gene>
    <name evidence="2" type="ORF">QFZ46_002308</name>
</gene>
<keyword evidence="2" id="KW-0808">Transferase</keyword>
<keyword evidence="3" id="KW-1185">Reference proteome</keyword>
<dbReference type="InterPro" id="IPR015422">
    <property type="entry name" value="PyrdxlP-dep_Trfase_small"/>
</dbReference>
<accession>A0ABU0P9Z7</accession>
<keyword evidence="2" id="KW-0032">Aminotransferase</keyword>
<comment type="caution">
    <text evidence="2">The sequence shown here is derived from an EMBL/GenBank/DDBJ whole genome shotgun (WGS) entry which is preliminary data.</text>
</comment>
<dbReference type="EC" id="2.6.1.-" evidence="2"/>
<dbReference type="SUPFAM" id="SSF53383">
    <property type="entry name" value="PLP-dependent transferases"/>
    <property type="match status" value="1"/>
</dbReference>
<organism evidence="2 3">
    <name type="scientific">Microbacterium murale</name>
    <dbReference type="NCBI Taxonomy" id="1081040"/>
    <lineage>
        <taxon>Bacteria</taxon>
        <taxon>Bacillati</taxon>
        <taxon>Actinomycetota</taxon>
        <taxon>Actinomycetes</taxon>
        <taxon>Micrococcales</taxon>
        <taxon>Microbacteriaceae</taxon>
        <taxon>Microbacterium</taxon>
    </lineage>
</organism>
<dbReference type="Pfam" id="PF00155">
    <property type="entry name" value="Aminotran_1_2"/>
    <property type="match status" value="1"/>
</dbReference>
<dbReference type="InterPro" id="IPR004839">
    <property type="entry name" value="Aminotransferase_I/II_large"/>
</dbReference>
<proteinExistence type="predicted"/>
<dbReference type="PANTHER" id="PTHR42858:SF1">
    <property type="entry name" value="LD15494P"/>
    <property type="match status" value="1"/>
</dbReference>
<name>A0ABU0P9Z7_9MICO</name>